<dbReference type="PROSITE" id="PS00595">
    <property type="entry name" value="AA_TRANSFER_CLASS_5"/>
    <property type="match status" value="1"/>
</dbReference>
<dbReference type="CDD" id="cd06453">
    <property type="entry name" value="SufS_like"/>
    <property type="match status" value="1"/>
</dbReference>
<comment type="function">
    <text evidence="8">Catalyzes the removal of elemental sulfur and selenium atoms from L-cysteine, L-cystine, L-selenocysteine, and L-selenocystine to produce L-alanine.</text>
</comment>
<evidence type="ECO:0000313" key="10">
    <source>
        <dbReference type="EMBL" id="PIR99190.1"/>
    </source>
</evidence>
<comment type="caution">
    <text evidence="10">The sequence shown here is derived from an EMBL/GenBank/DDBJ whole genome shotgun (WGS) entry which is preliminary data.</text>
</comment>
<dbReference type="InterPro" id="IPR015421">
    <property type="entry name" value="PyrdxlP-dep_Trfase_major"/>
</dbReference>
<dbReference type="PIRSF" id="PIRSF005572">
    <property type="entry name" value="NifS"/>
    <property type="match status" value="1"/>
</dbReference>
<evidence type="ECO:0000256" key="8">
    <source>
        <dbReference type="RuleBase" id="RU004506"/>
    </source>
</evidence>
<dbReference type="EC" id="2.8.1.7" evidence="3 8"/>
<name>A0A2H0VLI5_9BACT</name>
<dbReference type="PANTHER" id="PTHR43586">
    <property type="entry name" value="CYSTEINE DESULFURASE"/>
    <property type="match status" value="1"/>
</dbReference>
<dbReference type="InterPro" id="IPR020578">
    <property type="entry name" value="Aminotrans_V_PyrdxlP_BS"/>
</dbReference>
<proteinExistence type="inferred from homology"/>
<dbReference type="InterPro" id="IPR015422">
    <property type="entry name" value="PyrdxlP-dep_Trfase_small"/>
</dbReference>
<dbReference type="Gene3D" id="3.40.640.10">
    <property type="entry name" value="Type I PLP-dependent aspartate aminotransferase-like (Major domain)"/>
    <property type="match status" value="1"/>
</dbReference>
<evidence type="ECO:0000256" key="5">
    <source>
        <dbReference type="ARBA" id="ARBA00022898"/>
    </source>
</evidence>
<evidence type="ECO:0000256" key="3">
    <source>
        <dbReference type="ARBA" id="ARBA00012239"/>
    </source>
</evidence>
<dbReference type="PANTHER" id="PTHR43586:SF8">
    <property type="entry name" value="CYSTEINE DESULFURASE 1, CHLOROPLASTIC"/>
    <property type="match status" value="1"/>
</dbReference>
<protein>
    <recommendedName>
        <fullName evidence="3 8">Cysteine desulfurase</fullName>
        <ecNumber evidence="3 8">2.8.1.7</ecNumber>
    </recommendedName>
</protein>
<dbReference type="InterPro" id="IPR015424">
    <property type="entry name" value="PyrdxlP-dep_Trfase"/>
</dbReference>
<gene>
    <name evidence="10" type="ORF">COT87_00705</name>
</gene>
<dbReference type="EMBL" id="PFAF01000010">
    <property type="protein sequence ID" value="PIR99190.1"/>
    <property type="molecule type" value="Genomic_DNA"/>
</dbReference>
<comment type="cofactor">
    <cofactor evidence="1 7">
        <name>pyridoxal 5'-phosphate</name>
        <dbReference type="ChEBI" id="CHEBI:597326"/>
    </cofactor>
</comment>
<evidence type="ECO:0000256" key="1">
    <source>
        <dbReference type="ARBA" id="ARBA00001933"/>
    </source>
</evidence>
<sequence length="407" mass="44853">MFEASQVKLDFPILKREVNGHPLVYLDSGATSQKPKQVLDAERDYYEQHNANVHRGAHTLGDEATQIYQEARERVAKFIGAKTDEVIFVRNTTEAINLVAYAWGLDNLKKGDVVVTTMMEHHANMVPWHEVGRRTGARVEVVDITGDGQVDMNDYKEKLKLKPKMVSFVHVSNVLGTINPVKEMTKLAHKADALVLVDGAQAVPHMRVDVSEIGCDFYAFSGHKMLAPMGIGVLWGKKEILENMSPFLSGGGMINEVYTDHSTWAELPDKFEAGTPNVAGAIGLASAIDYLEKLGMENVREHDLRLTAYSLQQLGKLANIKILGTRDAGNRSGSVSFTYEGVHAHDVATVLDSQGVAVRSGHHCTMVLHKQMGISASVRASFNVYTTKEDIDKLVRSLAKVKEVFGK</sequence>
<evidence type="ECO:0000256" key="7">
    <source>
        <dbReference type="RuleBase" id="RU004504"/>
    </source>
</evidence>
<reference evidence="11" key="1">
    <citation type="submission" date="2017-09" db="EMBL/GenBank/DDBJ databases">
        <title>Depth-based differentiation of microbial function through sediment-hosted aquifers and enrichment of novel symbionts in the deep terrestrial subsurface.</title>
        <authorList>
            <person name="Probst A.J."/>
            <person name="Ladd B."/>
            <person name="Jarett J.K."/>
            <person name="Geller-Mcgrath D.E."/>
            <person name="Sieber C.M.K."/>
            <person name="Emerson J.B."/>
            <person name="Anantharaman K."/>
            <person name="Thomas B.C."/>
            <person name="Malmstrom R."/>
            <person name="Stieglmeier M."/>
            <person name="Klingl A."/>
            <person name="Woyke T."/>
            <person name="Ryan C.M."/>
            <person name="Banfield J.F."/>
        </authorList>
    </citation>
    <scope>NUCLEOTIDE SEQUENCE [LARGE SCALE GENOMIC DNA]</scope>
</reference>
<dbReference type="NCBIfam" id="TIGR01979">
    <property type="entry name" value="sufS"/>
    <property type="match status" value="1"/>
</dbReference>
<organism evidence="10 11">
    <name type="scientific">Candidatus Collierbacteria bacterium CG10_big_fil_rev_8_21_14_0_10_44_9</name>
    <dbReference type="NCBI Taxonomy" id="1974535"/>
    <lineage>
        <taxon>Bacteria</taxon>
        <taxon>Candidatus Collieribacteriota</taxon>
    </lineage>
</organism>
<evidence type="ECO:0000313" key="11">
    <source>
        <dbReference type="Proteomes" id="UP000230796"/>
    </source>
</evidence>
<dbReference type="InterPro" id="IPR010970">
    <property type="entry name" value="Cys_dSase_SufS"/>
</dbReference>
<evidence type="ECO:0000256" key="2">
    <source>
        <dbReference type="ARBA" id="ARBA00010447"/>
    </source>
</evidence>
<keyword evidence="5 8" id="KW-0663">Pyridoxal phosphate</keyword>
<evidence type="ECO:0000259" key="9">
    <source>
        <dbReference type="Pfam" id="PF00266"/>
    </source>
</evidence>
<dbReference type="Pfam" id="PF00266">
    <property type="entry name" value="Aminotran_5"/>
    <property type="match status" value="1"/>
</dbReference>
<comment type="catalytic activity">
    <reaction evidence="6 8">
        <text>(sulfur carrier)-H + L-cysteine = (sulfur carrier)-SH + L-alanine</text>
        <dbReference type="Rhea" id="RHEA:43892"/>
        <dbReference type="Rhea" id="RHEA-COMP:14737"/>
        <dbReference type="Rhea" id="RHEA-COMP:14739"/>
        <dbReference type="ChEBI" id="CHEBI:29917"/>
        <dbReference type="ChEBI" id="CHEBI:35235"/>
        <dbReference type="ChEBI" id="CHEBI:57972"/>
        <dbReference type="ChEBI" id="CHEBI:64428"/>
        <dbReference type="EC" id="2.8.1.7"/>
    </reaction>
</comment>
<dbReference type="GO" id="GO:0030170">
    <property type="term" value="F:pyridoxal phosphate binding"/>
    <property type="evidence" value="ECO:0007669"/>
    <property type="project" value="UniProtKB-UniRule"/>
</dbReference>
<dbReference type="InterPro" id="IPR016454">
    <property type="entry name" value="Cysteine_dSase"/>
</dbReference>
<dbReference type="SUPFAM" id="SSF53383">
    <property type="entry name" value="PLP-dependent transferases"/>
    <property type="match status" value="1"/>
</dbReference>
<feature type="domain" description="Aminotransferase class V" evidence="9">
    <location>
        <begin position="24"/>
        <end position="394"/>
    </location>
</feature>
<evidence type="ECO:0000256" key="4">
    <source>
        <dbReference type="ARBA" id="ARBA00022679"/>
    </source>
</evidence>
<dbReference type="GO" id="GO:0031071">
    <property type="term" value="F:cysteine desulfurase activity"/>
    <property type="evidence" value="ECO:0007669"/>
    <property type="project" value="UniProtKB-UniRule"/>
</dbReference>
<dbReference type="Gene3D" id="3.90.1150.10">
    <property type="entry name" value="Aspartate Aminotransferase, domain 1"/>
    <property type="match status" value="1"/>
</dbReference>
<comment type="similarity">
    <text evidence="2 8">Belongs to the class-V pyridoxal-phosphate-dependent aminotransferase family. Csd subfamily.</text>
</comment>
<accession>A0A2H0VLI5</accession>
<keyword evidence="4 8" id="KW-0808">Transferase</keyword>
<dbReference type="AlphaFoldDB" id="A0A2H0VLI5"/>
<evidence type="ECO:0000256" key="6">
    <source>
        <dbReference type="ARBA" id="ARBA00050776"/>
    </source>
</evidence>
<dbReference type="InterPro" id="IPR000192">
    <property type="entry name" value="Aminotrans_V_dom"/>
</dbReference>
<dbReference type="GO" id="GO:0006534">
    <property type="term" value="P:cysteine metabolic process"/>
    <property type="evidence" value="ECO:0007669"/>
    <property type="project" value="UniProtKB-UniRule"/>
</dbReference>
<dbReference type="Proteomes" id="UP000230796">
    <property type="component" value="Unassembled WGS sequence"/>
</dbReference>